<evidence type="ECO:0000313" key="5">
    <source>
        <dbReference type="EMBL" id="SKC83458.1"/>
    </source>
</evidence>
<protein>
    <recommendedName>
        <fullName evidence="3">Alpha-amylase</fullName>
        <ecNumber evidence="3">3.2.1.1</ecNumber>
    </recommendedName>
</protein>
<dbReference type="GO" id="GO:0043169">
    <property type="term" value="F:cation binding"/>
    <property type="evidence" value="ECO:0007669"/>
    <property type="project" value="InterPro"/>
</dbReference>
<dbReference type="GO" id="GO:0004556">
    <property type="term" value="F:alpha-amylase activity"/>
    <property type="evidence" value="ECO:0007669"/>
    <property type="project" value="UniProtKB-UniRule"/>
</dbReference>
<dbReference type="GO" id="GO:0005975">
    <property type="term" value="P:carbohydrate metabolic process"/>
    <property type="evidence" value="ECO:0007669"/>
    <property type="project" value="InterPro"/>
</dbReference>
<evidence type="ECO:0000259" key="4">
    <source>
        <dbReference type="SMART" id="SM00642"/>
    </source>
</evidence>
<keyword evidence="3" id="KW-0326">Glycosidase</keyword>
<comment type="similarity">
    <text evidence="1 2">Belongs to the glycosyl hydrolase 13 family.</text>
</comment>
<feature type="domain" description="Glycosyl hydrolase family 13 catalytic" evidence="4">
    <location>
        <begin position="34"/>
        <end position="451"/>
    </location>
</feature>
<reference evidence="5 6" key="1">
    <citation type="submission" date="2017-02" db="EMBL/GenBank/DDBJ databases">
        <authorList>
            <person name="Peterson S.W."/>
        </authorList>
    </citation>
    <scope>NUCLEOTIDE SEQUENCE [LARGE SCALE GENOMIC DNA]</scope>
    <source>
        <strain evidence="5 6">DSM 25262</strain>
    </source>
</reference>
<dbReference type="InterPro" id="IPR006047">
    <property type="entry name" value="GH13_cat_dom"/>
</dbReference>
<dbReference type="EC" id="3.2.1.1" evidence="3"/>
<sequence>MSRQSIRDLDLSPKPGKKYWVNGGREWREEVIYFLMVDRFHDNHHRSAVQSGGKTTGYGTPEQLQRSCGGTLQGIINNLDYILDLGCTALWLSPVFENNEESYHGYAIQDYTKIDKRFGTTEDLANLVDAAHVRNMRVFLDIVLHHSGNNWSYPDDAAYYYYNGVVFPFGKWRFEDKPSPIELRNPDLYARKGQIRNFDSYPETRDGDFMNLKAFRHDDSPEALYTQEILTKIHCYWIRETDVDGFRLDAVKHMGEKTISQFCSHIREYAYKLGKRNFFLFGELLGPEEMYNRYIGPKTSINVDDTAIYYGLNSVLDFRLYHVLSSVILGEATPEELIDRYESLRKNAMSRGEFGEFLVTFIDNHDQVGQRIKARFGHQATAQQIIAGIGFLLCALGTPCIYYGTEQGFQGAGSGDWAVRESMFSLDDRKTNALDKNNTIYCQISQLASIRKNSPVLKFGRMYMRESSQDGRKFQLPLTQDCMLAFSRILFDEEMIFVYNSSKLEDDEEYIAVDSYLNPEGSFFRYCYGGQGKIHVLKNEDGSRHFIKIKLSPSQFVILTNQNIKTP</sequence>
<dbReference type="SUPFAM" id="SSF51445">
    <property type="entry name" value="(Trans)glycosidases"/>
    <property type="match status" value="1"/>
</dbReference>
<dbReference type="SMART" id="SM00642">
    <property type="entry name" value="Aamy"/>
    <property type="match status" value="1"/>
</dbReference>
<dbReference type="Gene3D" id="3.20.20.80">
    <property type="entry name" value="Glycosidases"/>
    <property type="match status" value="1"/>
</dbReference>
<dbReference type="PRINTS" id="PR00110">
    <property type="entry name" value="ALPHAAMYLASE"/>
</dbReference>
<keyword evidence="3" id="KW-0119">Carbohydrate metabolism</keyword>
<organism evidence="5 6">
    <name type="scientific">Ohtaekwangia koreensis</name>
    <dbReference type="NCBI Taxonomy" id="688867"/>
    <lineage>
        <taxon>Bacteria</taxon>
        <taxon>Pseudomonadati</taxon>
        <taxon>Bacteroidota</taxon>
        <taxon>Cytophagia</taxon>
        <taxon>Cytophagales</taxon>
        <taxon>Fulvivirgaceae</taxon>
        <taxon>Ohtaekwangia</taxon>
    </lineage>
</organism>
<dbReference type="InterPro" id="IPR006046">
    <property type="entry name" value="Alpha_amylase"/>
</dbReference>
<evidence type="ECO:0000256" key="2">
    <source>
        <dbReference type="RuleBase" id="RU003615"/>
    </source>
</evidence>
<dbReference type="Proteomes" id="UP000190961">
    <property type="component" value="Unassembled WGS sequence"/>
</dbReference>
<dbReference type="Pfam" id="PF00128">
    <property type="entry name" value="Alpha-amylase"/>
    <property type="match status" value="1"/>
</dbReference>
<proteinExistence type="inferred from homology"/>
<evidence type="ECO:0000256" key="1">
    <source>
        <dbReference type="ARBA" id="ARBA00008061"/>
    </source>
</evidence>
<dbReference type="AlphaFoldDB" id="A0A1T5M6J3"/>
<name>A0A1T5M6J3_9BACT</name>
<evidence type="ECO:0000256" key="3">
    <source>
        <dbReference type="RuleBase" id="RU361134"/>
    </source>
</evidence>
<dbReference type="STRING" id="688867.SAMN05660236_4461"/>
<accession>A0A1T5M6J3</accession>
<dbReference type="PANTHER" id="PTHR10357">
    <property type="entry name" value="ALPHA-AMYLASE FAMILY MEMBER"/>
    <property type="match status" value="1"/>
</dbReference>
<dbReference type="OrthoDB" id="9806009at2"/>
<gene>
    <name evidence="5" type="ORF">SAMN05660236_4461</name>
</gene>
<dbReference type="PANTHER" id="PTHR10357:SF209">
    <property type="entry name" value="PERIPLASMIC ALPHA-AMYLASE"/>
    <property type="match status" value="1"/>
</dbReference>
<dbReference type="EMBL" id="FUZU01000003">
    <property type="protein sequence ID" value="SKC83458.1"/>
    <property type="molecule type" value="Genomic_DNA"/>
</dbReference>
<evidence type="ECO:0000313" key="6">
    <source>
        <dbReference type="Proteomes" id="UP000190961"/>
    </source>
</evidence>
<comment type="catalytic activity">
    <reaction evidence="3">
        <text>Endohydrolysis of (1-&gt;4)-alpha-D-glucosidic linkages in polysaccharides containing three or more (1-&gt;4)-alpha-linked D-glucose units.</text>
        <dbReference type="EC" id="3.2.1.1"/>
    </reaction>
</comment>
<keyword evidence="3" id="KW-0378">Hydrolase</keyword>
<keyword evidence="6" id="KW-1185">Reference proteome</keyword>
<dbReference type="RefSeq" id="WP_079688984.1">
    <property type="nucleotide sequence ID" value="NZ_FUZU01000003.1"/>
</dbReference>
<dbReference type="InterPro" id="IPR017853">
    <property type="entry name" value="GH"/>
</dbReference>